<comment type="caution">
    <text evidence="1">The sequence shown here is derived from an EMBL/GenBank/DDBJ whole genome shotgun (WGS) entry which is preliminary data.</text>
</comment>
<reference evidence="1" key="1">
    <citation type="submission" date="2021-02" db="EMBL/GenBank/DDBJ databases">
        <authorList>
            <person name="Dougan E. K."/>
            <person name="Rhodes N."/>
            <person name="Thang M."/>
            <person name="Chan C."/>
        </authorList>
    </citation>
    <scope>NUCLEOTIDE SEQUENCE</scope>
</reference>
<dbReference type="EMBL" id="CAJNNW010036571">
    <property type="protein sequence ID" value="CAE8735656.1"/>
    <property type="molecule type" value="Genomic_DNA"/>
</dbReference>
<protein>
    <submittedName>
        <fullName evidence="1">Uncharacterized protein</fullName>
    </submittedName>
</protein>
<evidence type="ECO:0000313" key="1">
    <source>
        <dbReference type="EMBL" id="CAE8735656.1"/>
    </source>
</evidence>
<dbReference type="Proteomes" id="UP000626109">
    <property type="component" value="Unassembled WGS sequence"/>
</dbReference>
<name>A0A813LQC3_POLGL</name>
<dbReference type="AlphaFoldDB" id="A0A813LQC3"/>
<evidence type="ECO:0000313" key="2">
    <source>
        <dbReference type="Proteomes" id="UP000626109"/>
    </source>
</evidence>
<gene>
    <name evidence="1" type="ORF">PGLA2088_LOCUS47947</name>
</gene>
<proteinExistence type="predicted"/>
<organism evidence="1 2">
    <name type="scientific">Polarella glacialis</name>
    <name type="common">Dinoflagellate</name>
    <dbReference type="NCBI Taxonomy" id="89957"/>
    <lineage>
        <taxon>Eukaryota</taxon>
        <taxon>Sar</taxon>
        <taxon>Alveolata</taxon>
        <taxon>Dinophyceae</taxon>
        <taxon>Suessiales</taxon>
        <taxon>Suessiaceae</taxon>
        <taxon>Polarella</taxon>
    </lineage>
</organism>
<sequence>MAARLLDSDIAFEERESELLPKTHSGRILVGGLFGVPKSGGKLRLVFDRRREERVRWSWLPAAAQLGRIVLPKGKVLRGSGCDLIDYYYHIAHDPNRSIHNAAGRELSEDFVLKYGGDPCRIYYTCFRVLGMGDLNAVCFGQDILYTRTCSGRPML</sequence>
<accession>A0A813LQC3</accession>